<name>A0ABQ6ZCS1_9GAMM</name>
<gene>
    <name evidence="2" type="ORF">CSC78_17880</name>
</gene>
<keyword evidence="1" id="KW-0472">Membrane</keyword>
<accession>A0ABQ6ZCS1</accession>
<keyword evidence="1" id="KW-1133">Transmembrane helix</keyword>
<feature type="transmembrane region" description="Helical" evidence="1">
    <location>
        <begin position="48"/>
        <end position="68"/>
    </location>
</feature>
<proteinExistence type="predicted"/>
<evidence type="ECO:0008006" key="4">
    <source>
        <dbReference type="Google" id="ProtNLM"/>
    </source>
</evidence>
<dbReference type="EMBL" id="PDWW01000036">
    <property type="protein sequence ID" value="KAF1721672.1"/>
    <property type="molecule type" value="Genomic_DNA"/>
</dbReference>
<reference evidence="2 3" key="1">
    <citation type="submission" date="2017-10" db="EMBL/GenBank/DDBJ databases">
        <title>Whole genome sequencing of members of genus Pseudoxanthomonas.</title>
        <authorList>
            <person name="Kumar S."/>
            <person name="Bansal K."/>
            <person name="Kaur A."/>
            <person name="Patil P."/>
            <person name="Sharma S."/>
            <person name="Patil P.B."/>
        </authorList>
    </citation>
    <scope>NUCLEOTIDE SEQUENCE [LARGE SCALE GENOMIC DNA]</scope>
    <source>
        <strain evidence="2 3">DSM 17109</strain>
    </source>
</reference>
<protein>
    <recommendedName>
        <fullName evidence="4">Transmembrane protein</fullName>
    </recommendedName>
</protein>
<sequence length="109" mass="11722">MTQLHWMAFRMYLPTLACLLLAFASTWLLTSAEPAAFAPPLGGVLRWAPYALLGLSVLLGVITSVRLLRWDTGDALICGCGGLLGGERPGRFGTYRTCAACGRRHGVAR</sequence>
<organism evidence="2 3">
    <name type="scientific">Pseudoxanthomonas japonensis</name>
    <dbReference type="NCBI Taxonomy" id="69284"/>
    <lineage>
        <taxon>Bacteria</taxon>
        <taxon>Pseudomonadati</taxon>
        <taxon>Pseudomonadota</taxon>
        <taxon>Gammaproteobacteria</taxon>
        <taxon>Lysobacterales</taxon>
        <taxon>Lysobacteraceae</taxon>
        <taxon>Pseudoxanthomonas</taxon>
    </lineage>
</organism>
<evidence type="ECO:0000313" key="2">
    <source>
        <dbReference type="EMBL" id="KAF1721672.1"/>
    </source>
</evidence>
<comment type="caution">
    <text evidence="2">The sequence shown here is derived from an EMBL/GenBank/DDBJ whole genome shotgun (WGS) entry which is preliminary data.</text>
</comment>
<dbReference type="RefSeq" id="WP_162339218.1">
    <property type="nucleotide sequence ID" value="NZ_CP171632.1"/>
</dbReference>
<dbReference type="Proteomes" id="UP000781710">
    <property type="component" value="Unassembled WGS sequence"/>
</dbReference>
<evidence type="ECO:0000256" key="1">
    <source>
        <dbReference type="SAM" id="Phobius"/>
    </source>
</evidence>
<evidence type="ECO:0000313" key="3">
    <source>
        <dbReference type="Proteomes" id="UP000781710"/>
    </source>
</evidence>
<keyword evidence="1" id="KW-0812">Transmembrane</keyword>
<keyword evidence="3" id="KW-1185">Reference proteome</keyword>